<dbReference type="PANTHER" id="PTHR16166">
    <property type="entry name" value="VACUOLAR PROTEIN SORTING-ASSOCIATED PROTEIN VPS13"/>
    <property type="match status" value="1"/>
</dbReference>
<dbReference type="InterPro" id="IPR026847">
    <property type="entry name" value="VPS13"/>
</dbReference>
<evidence type="ECO:0000313" key="4">
    <source>
        <dbReference type="EMBL" id="KAJ4427693.1"/>
    </source>
</evidence>
<name>A0ABQ8S124_PERAM</name>
<comment type="similarity">
    <text evidence="1">Belongs to the VPS13 family.</text>
</comment>
<organism evidence="4 5">
    <name type="scientific">Periplaneta americana</name>
    <name type="common">American cockroach</name>
    <name type="synonym">Blatta americana</name>
    <dbReference type="NCBI Taxonomy" id="6978"/>
    <lineage>
        <taxon>Eukaryota</taxon>
        <taxon>Metazoa</taxon>
        <taxon>Ecdysozoa</taxon>
        <taxon>Arthropoda</taxon>
        <taxon>Hexapoda</taxon>
        <taxon>Insecta</taxon>
        <taxon>Pterygota</taxon>
        <taxon>Neoptera</taxon>
        <taxon>Polyneoptera</taxon>
        <taxon>Dictyoptera</taxon>
        <taxon>Blattodea</taxon>
        <taxon>Blattoidea</taxon>
        <taxon>Blattidae</taxon>
        <taxon>Blattinae</taxon>
        <taxon>Periplaneta</taxon>
    </lineage>
</organism>
<evidence type="ECO:0000256" key="1">
    <source>
        <dbReference type="ARBA" id="ARBA00006545"/>
    </source>
</evidence>
<feature type="region of interest" description="Disordered" evidence="2">
    <location>
        <begin position="30"/>
        <end position="62"/>
    </location>
</feature>
<comment type="caution">
    <text evidence="4">The sequence shown here is derived from an EMBL/GenBank/DDBJ whole genome shotgun (WGS) entry which is preliminary data.</text>
</comment>
<proteinExistence type="inferred from homology"/>
<protein>
    <recommendedName>
        <fullName evidence="3">Vacuolar protein sorting-associated protein 13 VPS13 adaptor binding domain-containing protein</fullName>
    </recommendedName>
</protein>
<dbReference type="Pfam" id="PF25036">
    <property type="entry name" value="VPS13_VAB"/>
    <property type="match status" value="2"/>
</dbReference>
<reference evidence="4 5" key="1">
    <citation type="journal article" date="2022" name="Allergy">
        <title>Genome assembly and annotation of Periplaneta americana reveal a comprehensive cockroach allergen profile.</title>
        <authorList>
            <person name="Wang L."/>
            <person name="Xiong Q."/>
            <person name="Saelim N."/>
            <person name="Wang L."/>
            <person name="Nong W."/>
            <person name="Wan A.T."/>
            <person name="Shi M."/>
            <person name="Liu X."/>
            <person name="Cao Q."/>
            <person name="Hui J.H.L."/>
            <person name="Sookrung N."/>
            <person name="Leung T.F."/>
            <person name="Tungtrongchitr A."/>
            <person name="Tsui S.K.W."/>
        </authorList>
    </citation>
    <scope>NUCLEOTIDE SEQUENCE [LARGE SCALE GENOMIC DNA]</scope>
    <source>
        <strain evidence="4">PWHHKU_190912</strain>
    </source>
</reference>
<dbReference type="PANTHER" id="PTHR16166:SF93">
    <property type="entry name" value="INTERMEMBRANE LIPID TRANSFER PROTEIN VPS13"/>
    <property type="match status" value="1"/>
</dbReference>
<feature type="non-terminal residue" evidence="4">
    <location>
        <position position="1"/>
    </location>
</feature>
<feature type="domain" description="Vacuolar protein sorting-associated protein 13 VPS13 adaptor binding" evidence="3">
    <location>
        <begin position="433"/>
        <end position="575"/>
    </location>
</feature>
<gene>
    <name evidence="4" type="ORF">ANN_25342</name>
</gene>
<feature type="compositionally biased region" description="Acidic residues" evidence="2">
    <location>
        <begin position="36"/>
        <end position="59"/>
    </location>
</feature>
<accession>A0ABQ8S124</accession>
<dbReference type="Proteomes" id="UP001148838">
    <property type="component" value="Unassembled WGS sequence"/>
</dbReference>
<evidence type="ECO:0000259" key="3">
    <source>
        <dbReference type="Pfam" id="PF25036"/>
    </source>
</evidence>
<keyword evidence="5" id="KW-1185">Reference proteome</keyword>
<sequence length="585" mass="65696">NVSLIGYPDDSDSENEEGVLEKLASAIGHLFTGDSSDGEASESEDSSGAEPSVETEEASEITMSCGSTVIGRDERAIFLKKQTYVQNYEDITPDGKDKIVMTAFYNKSDSLPSSPASTTAELADFSPTESDIDMESFEGGFNIQSSEEAKGQEIFSPILRFPGESVTKLYKKVTDERLIIEVEGFDKLQVVAPQRMVSKLHMLHPMKNSMRYYAVVNVDVHHCHRKITIRSPLQVKNETSYAMGLYYKKPVLDALGVEHVGESTNPFEDTIRVAIVEPDETFSVPLYVAYHCKLFILPAYVDSYHVSEAGLWWQELASDLNTPKDIHCSPKEEKDATVFSVRDSTAFLHSSLFSHSPSSIPFSLIVLIIPCVHVNFGPTLFLFPVEIHSYVDLVGELVPVYLGIPWMGSFNLTADLEEKIVAMATEYDTEGGNKQLGLSLRVERAETCDVFLHAPYWIINKTGLPLQIRASLSDVVYEAQGEEPLLFCYKKHRRRCVRLRAYHSSWSSAFSLDTVGCTGLVVCKDRERKRRYRILLTVILSKLCPQLTRIVTLLPNFLVVNDTRKHLRFMEENERADLWIDLAPG</sequence>
<feature type="domain" description="Vacuolar protein sorting-associated protein 13 VPS13 adaptor binding" evidence="3">
    <location>
        <begin position="180"/>
        <end position="342"/>
    </location>
</feature>
<feature type="non-terminal residue" evidence="4">
    <location>
        <position position="585"/>
    </location>
</feature>
<evidence type="ECO:0000313" key="5">
    <source>
        <dbReference type="Proteomes" id="UP001148838"/>
    </source>
</evidence>
<evidence type="ECO:0000256" key="2">
    <source>
        <dbReference type="SAM" id="MobiDB-lite"/>
    </source>
</evidence>
<dbReference type="EMBL" id="JAJSOF020000038">
    <property type="protein sequence ID" value="KAJ4427693.1"/>
    <property type="molecule type" value="Genomic_DNA"/>
</dbReference>
<dbReference type="InterPro" id="IPR009543">
    <property type="entry name" value="VPS13_VAB"/>
</dbReference>